<dbReference type="SMART" id="SM00422">
    <property type="entry name" value="HTH_MERR"/>
    <property type="match status" value="1"/>
</dbReference>
<evidence type="ECO:0000313" key="3">
    <source>
        <dbReference type="EMBL" id="MCD5311814.1"/>
    </source>
</evidence>
<gene>
    <name evidence="3" type="ORF">LR394_12965</name>
</gene>
<dbReference type="PANTHER" id="PTHR30204">
    <property type="entry name" value="REDOX-CYCLING DRUG-SENSING TRANSCRIPTIONAL ACTIVATOR SOXR"/>
    <property type="match status" value="1"/>
</dbReference>
<dbReference type="EMBL" id="JAJOMB010000006">
    <property type="protein sequence ID" value="MCD5311814.1"/>
    <property type="molecule type" value="Genomic_DNA"/>
</dbReference>
<dbReference type="RefSeq" id="WP_231441400.1">
    <property type="nucleotide sequence ID" value="NZ_JAJOMB010000006.1"/>
</dbReference>
<organism evidence="3 4">
    <name type="scientific">Kineosporia babensis</name>
    <dbReference type="NCBI Taxonomy" id="499548"/>
    <lineage>
        <taxon>Bacteria</taxon>
        <taxon>Bacillati</taxon>
        <taxon>Actinomycetota</taxon>
        <taxon>Actinomycetes</taxon>
        <taxon>Kineosporiales</taxon>
        <taxon>Kineosporiaceae</taxon>
        <taxon>Kineosporia</taxon>
    </lineage>
</organism>
<dbReference type="GO" id="GO:0003677">
    <property type="term" value="F:DNA binding"/>
    <property type="evidence" value="ECO:0007669"/>
    <property type="project" value="UniProtKB-KW"/>
</dbReference>
<sequence>METAAENLYPIGDVARRTGLAVSAIRFYSDEGIVTPAGQNTAGHRLYDLHTVAQLEFIRTLRDLDTGLDEIRQVLTGEKTLRYVLAEHLELVEQQGSALLARRAVLRALVKHQAPAERATLMHRLVAMPDVERERLVDDFWNEVGADLPTDFVHRLGRMRPALPEDPSATQLQAWVELAELLQDRSFRSEVRQYLREVHGQGPGIQMSSGPVQDMTHQLGSGVVEHMIAARRSGLAPETPHAQELVRRLVCESGQPFGVEDSPERRERMAQAYEIFQKMQPQLNNDEEYDATHGRYLALVATINGQPSDAPLTIAADLNDMIDWIVSALRAKE</sequence>
<comment type="caution">
    <text evidence="3">The sequence shown here is derived from an EMBL/GenBank/DDBJ whole genome shotgun (WGS) entry which is preliminary data.</text>
</comment>
<dbReference type="AlphaFoldDB" id="A0A9X1STF4"/>
<dbReference type="Pfam" id="PF13411">
    <property type="entry name" value="MerR_1"/>
    <property type="match status" value="1"/>
</dbReference>
<dbReference type="PRINTS" id="PR00040">
    <property type="entry name" value="HTHMERR"/>
</dbReference>
<dbReference type="PROSITE" id="PS50937">
    <property type="entry name" value="HTH_MERR_2"/>
    <property type="match status" value="1"/>
</dbReference>
<accession>A0A9X1STF4</accession>
<proteinExistence type="predicted"/>
<dbReference type="InterPro" id="IPR047057">
    <property type="entry name" value="MerR_fam"/>
</dbReference>
<dbReference type="SUPFAM" id="SSF46955">
    <property type="entry name" value="Putative DNA-binding domain"/>
    <property type="match status" value="1"/>
</dbReference>
<evidence type="ECO:0000256" key="1">
    <source>
        <dbReference type="ARBA" id="ARBA00023125"/>
    </source>
</evidence>
<dbReference type="InterPro" id="IPR000551">
    <property type="entry name" value="MerR-type_HTH_dom"/>
</dbReference>
<dbReference type="InterPro" id="IPR009061">
    <property type="entry name" value="DNA-bd_dom_put_sf"/>
</dbReference>
<dbReference type="PANTHER" id="PTHR30204:SF93">
    <property type="entry name" value="HTH MERR-TYPE DOMAIN-CONTAINING PROTEIN"/>
    <property type="match status" value="1"/>
</dbReference>
<name>A0A9X1STF4_9ACTN</name>
<reference evidence="3" key="1">
    <citation type="submission" date="2021-11" db="EMBL/GenBank/DDBJ databases">
        <title>Streptomyces corallinus and Kineosporia corallina sp. nov., two new coral-derived marine actinobacteria.</title>
        <authorList>
            <person name="Buangrab K."/>
            <person name="Sutthacheep M."/>
            <person name="Yeemin T."/>
            <person name="Harunari E."/>
            <person name="Igarashi Y."/>
            <person name="Sripreechasak P."/>
            <person name="Kanchanasin P."/>
            <person name="Tanasupawat S."/>
            <person name="Phongsopitanun W."/>
        </authorList>
    </citation>
    <scope>NUCLEOTIDE SEQUENCE</scope>
    <source>
        <strain evidence="3">JCM 31032</strain>
    </source>
</reference>
<keyword evidence="4" id="KW-1185">Reference proteome</keyword>
<evidence type="ECO:0000313" key="4">
    <source>
        <dbReference type="Proteomes" id="UP001138997"/>
    </source>
</evidence>
<dbReference type="Proteomes" id="UP001138997">
    <property type="component" value="Unassembled WGS sequence"/>
</dbReference>
<keyword evidence="1" id="KW-0238">DNA-binding</keyword>
<evidence type="ECO:0000259" key="2">
    <source>
        <dbReference type="PROSITE" id="PS50937"/>
    </source>
</evidence>
<dbReference type="CDD" id="cd00592">
    <property type="entry name" value="HTH_MerR-like"/>
    <property type="match status" value="1"/>
</dbReference>
<dbReference type="GO" id="GO:0003700">
    <property type="term" value="F:DNA-binding transcription factor activity"/>
    <property type="evidence" value="ECO:0007669"/>
    <property type="project" value="InterPro"/>
</dbReference>
<protein>
    <submittedName>
        <fullName evidence="3">MerR family transcriptional regulator</fullName>
    </submittedName>
</protein>
<feature type="domain" description="HTH merR-type" evidence="2">
    <location>
        <begin position="8"/>
        <end position="77"/>
    </location>
</feature>
<dbReference type="Gene3D" id="1.10.1660.10">
    <property type="match status" value="1"/>
</dbReference>